<feature type="region of interest" description="Disordered" evidence="6">
    <location>
        <begin position="744"/>
        <end position="794"/>
    </location>
</feature>
<evidence type="ECO:0000256" key="1">
    <source>
        <dbReference type="ARBA" id="ARBA00022723"/>
    </source>
</evidence>
<evidence type="ECO:0000256" key="5">
    <source>
        <dbReference type="SAM" id="Coils"/>
    </source>
</evidence>
<name>A0AAD4N6R9_9BILA</name>
<protein>
    <submittedName>
        <fullName evidence="8">LIM domain-containing protein</fullName>
    </submittedName>
</protein>
<dbReference type="EMBL" id="JAKKPZ010000011">
    <property type="protein sequence ID" value="KAI1715532.1"/>
    <property type="molecule type" value="Genomic_DNA"/>
</dbReference>
<comment type="caution">
    <text evidence="8">The sequence shown here is derived from an EMBL/GenBank/DDBJ whole genome shotgun (WGS) entry which is preliminary data.</text>
</comment>
<dbReference type="PROSITE" id="PS00478">
    <property type="entry name" value="LIM_DOMAIN_1"/>
    <property type="match status" value="1"/>
</dbReference>
<sequence length="794" mass="89421">MADIEEDDPYAVSSDSEDESAGKRKGPPPKIDIGANADIKQIKENLTSDKAATKDEKTLEEIAELRRLKADELSRMKKDFEQGTVVNDPDAPQPGSATVVTGLDKQTLSAFKDKFEKMDTTLEQNLEERLKNVEKSLEGVGKENLAMKGMFEGSQKEFTAEQKEELLALQRSEADRRRVLATFGQGEKANVNDDEGPRNCFICDKVVYPVEKVVASKRTYHSGCFKCSKCGKKLSSTTFNSHQGQLYCKPHMLEVLHPERAGTFAEADTEDGQIHADDDDDDDEFAVTSKPKQLGADVVRAGNTNIGDELSQLKNSLKEKKENWQSSANEAQQRAAKTQEIAEEIEAGKVKANLDKIISGGDAEAINDEEKRKQLDAIREQVSEVKNKWKTGDIENASDVHAGAANEELEELKKGPKVRDRFNERLQADEFGNENKSYDPSEVQNSGAAEARKSFLEGLAYQSGPVEKAAVADLQELKFTGLNAFKDKFERGADDEELKEKSAVELYIQLKDIKQALEKSDDNSPEARAERKKKEIEEEFLRYKLARKLQAKRQKEIEACALIQQVEEKEEIPPAEVGSIKNRFEAGEAYRSQAGEKPELDVDIKIAGKAREKFKNIEAQNPQGSAPMPKKTGAPSKWDKKVESSAEIVNKRAEQEDESDEEQEAFDVKNLMNKFKNIENMGAKQMERKLDELEALRVEAKNLRQKFEQSGGDTEEHSEEKKRQLEEEFKQLKEERERAKKELELELKESEEANQATKEEVQVAADHASKMTAKWEKIHKKEAKKAQKDQMPQK</sequence>
<keyword evidence="3 4" id="KW-0440">LIM domain</keyword>
<dbReference type="Proteomes" id="UP001201812">
    <property type="component" value="Unassembled WGS sequence"/>
</dbReference>
<feature type="compositionally biased region" description="Basic and acidic residues" evidence="6">
    <location>
        <begin position="714"/>
        <end position="728"/>
    </location>
</feature>
<feature type="compositionally biased region" description="Acidic residues" evidence="6">
    <location>
        <begin position="655"/>
        <end position="665"/>
    </location>
</feature>
<reference evidence="8" key="1">
    <citation type="submission" date="2022-01" db="EMBL/GenBank/DDBJ databases">
        <title>Genome Sequence Resource for Two Populations of Ditylenchus destructor, the Migratory Endoparasitic Phytonematode.</title>
        <authorList>
            <person name="Zhang H."/>
            <person name="Lin R."/>
            <person name="Xie B."/>
        </authorList>
    </citation>
    <scope>NUCLEOTIDE SEQUENCE</scope>
    <source>
        <strain evidence="8">BazhouSP</strain>
    </source>
</reference>
<evidence type="ECO:0000256" key="4">
    <source>
        <dbReference type="PROSITE-ProRule" id="PRU00125"/>
    </source>
</evidence>
<feature type="domain" description="LIM zinc-binding" evidence="7">
    <location>
        <begin position="198"/>
        <end position="258"/>
    </location>
</feature>
<keyword evidence="2 4" id="KW-0862">Zinc</keyword>
<dbReference type="GO" id="GO:0046872">
    <property type="term" value="F:metal ion binding"/>
    <property type="evidence" value="ECO:0007669"/>
    <property type="project" value="UniProtKB-KW"/>
</dbReference>
<organism evidence="8 9">
    <name type="scientific">Ditylenchus destructor</name>
    <dbReference type="NCBI Taxonomy" id="166010"/>
    <lineage>
        <taxon>Eukaryota</taxon>
        <taxon>Metazoa</taxon>
        <taxon>Ecdysozoa</taxon>
        <taxon>Nematoda</taxon>
        <taxon>Chromadorea</taxon>
        <taxon>Rhabditida</taxon>
        <taxon>Tylenchina</taxon>
        <taxon>Tylenchomorpha</taxon>
        <taxon>Sphaerularioidea</taxon>
        <taxon>Anguinidae</taxon>
        <taxon>Anguininae</taxon>
        <taxon>Ditylenchus</taxon>
    </lineage>
</organism>
<evidence type="ECO:0000256" key="3">
    <source>
        <dbReference type="ARBA" id="ARBA00023038"/>
    </source>
</evidence>
<dbReference type="CDD" id="cd09358">
    <property type="entry name" value="LIM_Mical_like"/>
    <property type="match status" value="1"/>
</dbReference>
<keyword evidence="1 4" id="KW-0479">Metal-binding</keyword>
<feature type="compositionally biased region" description="Acidic residues" evidence="6">
    <location>
        <begin position="1"/>
        <end position="19"/>
    </location>
</feature>
<evidence type="ECO:0000313" key="8">
    <source>
        <dbReference type="EMBL" id="KAI1715532.1"/>
    </source>
</evidence>
<accession>A0AAD4N6R9</accession>
<feature type="compositionally biased region" description="Basic and acidic residues" evidence="6">
    <location>
        <begin position="637"/>
        <end position="654"/>
    </location>
</feature>
<keyword evidence="5" id="KW-0175">Coiled coil</keyword>
<dbReference type="SUPFAM" id="SSF57716">
    <property type="entry name" value="Glucocorticoid receptor-like (DNA-binding domain)"/>
    <property type="match status" value="2"/>
</dbReference>
<dbReference type="PROSITE" id="PS50023">
    <property type="entry name" value="LIM_DOMAIN_2"/>
    <property type="match status" value="1"/>
</dbReference>
<evidence type="ECO:0000259" key="7">
    <source>
        <dbReference type="PROSITE" id="PS50023"/>
    </source>
</evidence>
<gene>
    <name evidence="8" type="ORF">DdX_07850</name>
</gene>
<dbReference type="AlphaFoldDB" id="A0AAD4N6R9"/>
<dbReference type="Gene3D" id="2.10.110.10">
    <property type="entry name" value="Cysteine Rich Protein"/>
    <property type="match status" value="1"/>
</dbReference>
<dbReference type="Pfam" id="PF00412">
    <property type="entry name" value="LIM"/>
    <property type="match status" value="1"/>
</dbReference>
<keyword evidence="9" id="KW-1185">Reference proteome</keyword>
<evidence type="ECO:0000256" key="6">
    <source>
        <dbReference type="SAM" id="MobiDB-lite"/>
    </source>
</evidence>
<dbReference type="PANTHER" id="PTHR24206">
    <property type="entry name" value="OS06G0237300 PROTEIN"/>
    <property type="match status" value="1"/>
</dbReference>
<evidence type="ECO:0000256" key="2">
    <source>
        <dbReference type="ARBA" id="ARBA00022833"/>
    </source>
</evidence>
<dbReference type="InterPro" id="IPR001781">
    <property type="entry name" value="Znf_LIM"/>
</dbReference>
<feature type="region of interest" description="Disordered" evidence="6">
    <location>
        <begin position="425"/>
        <end position="449"/>
    </location>
</feature>
<feature type="region of interest" description="Disordered" evidence="6">
    <location>
        <begin position="1"/>
        <end position="38"/>
    </location>
</feature>
<feature type="region of interest" description="Disordered" evidence="6">
    <location>
        <begin position="704"/>
        <end position="728"/>
    </location>
</feature>
<feature type="region of interest" description="Disordered" evidence="6">
    <location>
        <begin position="616"/>
        <end position="666"/>
    </location>
</feature>
<proteinExistence type="predicted"/>
<feature type="compositionally biased region" description="Basic and acidic residues" evidence="6">
    <location>
        <begin position="744"/>
        <end position="776"/>
    </location>
</feature>
<feature type="coiled-coil region" evidence="5">
    <location>
        <begin position="303"/>
        <end position="388"/>
    </location>
</feature>
<dbReference type="SMART" id="SM00132">
    <property type="entry name" value="LIM"/>
    <property type="match status" value="1"/>
</dbReference>
<evidence type="ECO:0000313" key="9">
    <source>
        <dbReference type="Proteomes" id="UP001201812"/>
    </source>
</evidence>